<name>A0ACA9M281_9GLOM</name>
<accession>A0ACA9M281</accession>
<organism evidence="1 2">
    <name type="scientific">Cetraspora pellucida</name>
    <dbReference type="NCBI Taxonomy" id="1433469"/>
    <lineage>
        <taxon>Eukaryota</taxon>
        <taxon>Fungi</taxon>
        <taxon>Fungi incertae sedis</taxon>
        <taxon>Mucoromycota</taxon>
        <taxon>Glomeromycotina</taxon>
        <taxon>Glomeromycetes</taxon>
        <taxon>Diversisporales</taxon>
        <taxon>Gigasporaceae</taxon>
        <taxon>Cetraspora</taxon>
    </lineage>
</organism>
<reference evidence="1" key="1">
    <citation type="submission" date="2021-06" db="EMBL/GenBank/DDBJ databases">
        <authorList>
            <person name="Kallberg Y."/>
            <person name="Tangrot J."/>
            <person name="Rosling A."/>
        </authorList>
    </citation>
    <scope>NUCLEOTIDE SEQUENCE</scope>
    <source>
        <strain evidence="1">28 12/20/2015</strain>
    </source>
</reference>
<evidence type="ECO:0000313" key="2">
    <source>
        <dbReference type="Proteomes" id="UP000789366"/>
    </source>
</evidence>
<gene>
    <name evidence="1" type="ORF">SPELUC_LOCUS5380</name>
</gene>
<dbReference type="EMBL" id="CAJVPW010005482">
    <property type="protein sequence ID" value="CAG8555458.1"/>
    <property type="molecule type" value="Genomic_DNA"/>
</dbReference>
<dbReference type="Proteomes" id="UP000789366">
    <property type="component" value="Unassembled WGS sequence"/>
</dbReference>
<proteinExistence type="predicted"/>
<protein>
    <submittedName>
        <fullName evidence="1">7768_t:CDS:1</fullName>
    </submittedName>
</protein>
<comment type="caution">
    <text evidence="1">The sequence shown here is derived from an EMBL/GenBank/DDBJ whole genome shotgun (WGS) entry which is preliminary data.</text>
</comment>
<sequence length="142" mass="16635">MLDDLVRSTSTYTESNLDTLSTLSLQVGSDGPIRHTKRKKSSQMDKFFNISKISQDCKYCDTKYAALTSIGTLKKHVKKHHPDIYKQKTKTKIILYNQQELLEHNKYLINWIITSLQPFSVTKEESFIEMLKKFNPQYQVRN</sequence>
<evidence type="ECO:0000313" key="1">
    <source>
        <dbReference type="EMBL" id="CAG8555458.1"/>
    </source>
</evidence>
<keyword evidence="2" id="KW-1185">Reference proteome</keyword>